<dbReference type="Pfam" id="PF14815">
    <property type="entry name" value="NUDIX_4"/>
    <property type="match status" value="1"/>
</dbReference>
<keyword evidence="5" id="KW-0479">Metal-binding</keyword>
<evidence type="ECO:0000256" key="7">
    <source>
        <dbReference type="ARBA" id="ARBA00022801"/>
    </source>
</evidence>
<comment type="caution">
    <text evidence="18">The sequence shown here is derived from an EMBL/GenBank/DDBJ whole genome shotgun (WGS) entry which is preliminary data.</text>
</comment>
<evidence type="ECO:0000256" key="15">
    <source>
        <dbReference type="ARBA" id="ARBA00041979"/>
    </source>
</evidence>
<dbReference type="InterPro" id="IPR047127">
    <property type="entry name" value="MutT-like"/>
</dbReference>
<evidence type="ECO:0000256" key="10">
    <source>
        <dbReference type="ARBA" id="ARBA00035861"/>
    </source>
</evidence>
<evidence type="ECO:0000256" key="1">
    <source>
        <dbReference type="ARBA" id="ARBA00001946"/>
    </source>
</evidence>
<evidence type="ECO:0000256" key="14">
    <source>
        <dbReference type="ARBA" id="ARBA00041592"/>
    </source>
</evidence>
<evidence type="ECO:0000256" key="2">
    <source>
        <dbReference type="ARBA" id="ARBA00005582"/>
    </source>
</evidence>
<evidence type="ECO:0000259" key="17">
    <source>
        <dbReference type="PROSITE" id="PS51462"/>
    </source>
</evidence>
<evidence type="ECO:0000256" key="13">
    <source>
        <dbReference type="ARBA" id="ARBA00040794"/>
    </source>
</evidence>
<gene>
    <name evidence="18" type="primary">mutT</name>
    <name evidence="18" type="ORF">ACGRQ9_02685</name>
</gene>
<dbReference type="PRINTS" id="PR00502">
    <property type="entry name" value="NUDIXFAMILY"/>
</dbReference>
<dbReference type="InterPro" id="IPR020084">
    <property type="entry name" value="NUDIX_hydrolase_CS"/>
</dbReference>
<keyword evidence="3" id="KW-0515">Mutator protein</keyword>
<evidence type="ECO:0000256" key="11">
    <source>
        <dbReference type="ARBA" id="ARBA00036904"/>
    </source>
</evidence>
<feature type="domain" description="Nudix hydrolase" evidence="17">
    <location>
        <begin position="2"/>
        <end position="129"/>
    </location>
</feature>
<dbReference type="GO" id="GO:0035539">
    <property type="term" value="F:8-oxo-7,8-dihydrodeoxyguanosine triphosphate pyrophosphatase activity"/>
    <property type="evidence" value="ECO:0007669"/>
    <property type="project" value="UniProtKB-EC"/>
</dbReference>
<dbReference type="InterPro" id="IPR029119">
    <property type="entry name" value="MutY_C"/>
</dbReference>
<dbReference type="InterPro" id="IPR020476">
    <property type="entry name" value="Nudix_hydrolase"/>
</dbReference>
<comment type="catalytic activity">
    <reaction evidence="10">
        <text>8-oxo-dGTP + H2O = 8-oxo-dGMP + diphosphate + H(+)</text>
        <dbReference type="Rhea" id="RHEA:31575"/>
        <dbReference type="ChEBI" id="CHEBI:15377"/>
        <dbReference type="ChEBI" id="CHEBI:15378"/>
        <dbReference type="ChEBI" id="CHEBI:33019"/>
        <dbReference type="ChEBI" id="CHEBI:63224"/>
        <dbReference type="ChEBI" id="CHEBI:77896"/>
        <dbReference type="EC" id="3.6.1.55"/>
    </reaction>
</comment>
<dbReference type="SUPFAM" id="SSF55811">
    <property type="entry name" value="Nudix"/>
    <property type="match status" value="1"/>
</dbReference>
<dbReference type="PROSITE" id="PS00893">
    <property type="entry name" value="NUDIX_BOX"/>
    <property type="match status" value="1"/>
</dbReference>
<comment type="cofactor">
    <cofactor evidence="1">
        <name>Mg(2+)</name>
        <dbReference type="ChEBI" id="CHEBI:18420"/>
    </cofactor>
</comment>
<dbReference type="CDD" id="cd03425">
    <property type="entry name" value="NUDIX_MutT_NudA_like"/>
    <property type="match status" value="1"/>
</dbReference>
<dbReference type="InterPro" id="IPR000086">
    <property type="entry name" value="NUDIX_hydrolase_dom"/>
</dbReference>
<dbReference type="InterPro" id="IPR003561">
    <property type="entry name" value="Mutator_MutT"/>
</dbReference>
<keyword evidence="7 18" id="KW-0378">Hydrolase</keyword>
<accession>A0ABW7IV93</accession>
<evidence type="ECO:0000256" key="9">
    <source>
        <dbReference type="ARBA" id="ARBA00023204"/>
    </source>
</evidence>
<dbReference type="Gene3D" id="3.90.79.10">
    <property type="entry name" value="Nucleoside Triphosphate Pyrophosphohydrolase"/>
    <property type="match status" value="1"/>
</dbReference>
<evidence type="ECO:0000256" key="8">
    <source>
        <dbReference type="ARBA" id="ARBA00022842"/>
    </source>
</evidence>
<keyword evidence="8" id="KW-0460">Magnesium</keyword>
<evidence type="ECO:0000256" key="16">
    <source>
        <dbReference type="ARBA" id="ARBA00042798"/>
    </source>
</evidence>
<evidence type="ECO:0000256" key="5">
    <source>
        <dbReference type="ARBA" id="ARBA00022723"/>
    </source>
</evidence>
<reference evidence="18 19" key="1">
    <citation type="submission" date="2024-10" db="EMBL/GenBank/DDBJ databases">
        <authorList>
            <person name="Yibar A."/>
            <person name="Saticioglu I.B."/>
            <person name="Duman M."/>
            <person name="Ajmi N."/>
            <person name="Gurler F."/>
            <person name="Ay H."/>
            <person name="Onuk E."/>
            <person name="Guler S."/>
            <person name="Romalde J.L."/>
        </authorList>
    </citation>
    <scope>NUCLEOTIDE SEQUENCE [LARGE SCALE GENOMIC DNA]</scope>
    <source>
        <strain evidence="18 19">14-MA-B</strain>
    </source>
</reference>
<sequence length="138" mass="15878">MKRIHIVAAIILNTQQDQIFITKRPEKLHKGGYWEFPGGKVEVGESAEQGLIRELQEEIDITATEMSLFEHFDFDYPEKSLTFDFFIVSGFSGKPYGKEGQEGKWVAIEQLTEYTFPEANEPVLEKVIAHFTNESRFS</sequence>
<dbReference type="NCBIfam" id="NF008044">
    <property type="entry name" value="PRK10776.1"/>
    <property type="match status" value="1"/>
</dbReference>
<keyword evidence="9" id="KW-0234">DNA repair</keyword>
<evidence type="ECO:0000256" key="6">
    <source>
        <dbReference type="ARBA" id="ARBA00022763"/>
    </source>
</evidence>
<evidence type="ECO:0000256" key="4">
    <source>
        <dbReference type="ARBA" id="ARBA00022705"/>
    </source>
</evidence>
<comment type="catalytic activity">
    <reaction evidence="11">
        <text>8-oxo-GTP + H2O = 8-oxo-GMP + diphosphate + H(+)</text>
        <dbReference type="Rhea" id="RHEA:67616"/>
        <dbReference type="ChEBI" id="CHEBI:15377"/>
        <dbReference type="ChEBI" id="CHEBI:15378"/>
        <dbReference type="ChEBI" id="CHEBI:33019"/>
        <dbReference type="ChEBI" id="CHEBI:143553"/>
        <dbReference type="ChEBI" id="CHEBI:145694"/>
    </reaction>
</comment>
<comment type="similarity">
    <text evidence="2">Belongs to the Nudix hydrolase family.</text>
</comment>
<protein>
    <recommendedName>
        <fullName evidence="13">8-oxo-dGTP diphosphatase</fullName>
        <ecNumber evidence="12">3.6.1.55</ecNumber>
    </recommendedName>
    <alternativeName>
        <fullName evidence="16">7,8-dihydro-8-oxoguanine-triphosphatase</fullName>
    </alternativeName>
    <alternativeName>
        <fullName evidence="15">Mutator protein MutT</fullName>
    </alternativeName>
    <alternativeName>
        <fullName evidence="14">dGTP pyrophosphohydrolase</fullName>
    </alternativeName>
</protein>
<dbReference type="PANTHER" id="PTHR47707">
    <property type="entry name" value="8-OXO-DGTP DIPHOSPHATASE"/>
    <property type="match status" value="1"/>
</dbReference>
<proteinExistence type="inferred from homology"/>
<keyword evidence="19" id="KW-1185">Reference proteome</keyword>
<dbReference type="EMBL" id="JBIHSN010000002">
    <property type="protein sequence ID" value="MFH0264418.1"/>
    <property type="molecule type" value="Genomic_DNA"/>
</dbReference>
<dbReference type="InterPro" id="IPR015797">
    <property type="entry name" value="NUDIX_hydrolase-like_dom_sf"/>
</dbReference>
<name>A0ABW7IV93_9VIBR</name>
<dbReference type="PROSITE" id="PS51462">
    <property type="entry name" value="NUDIX"/>
    <property type="match status" value="1"/>
</dbReference>
<evidence type="ECO:0000256" key="3">
    <source>
        <dbReference type="ARBA" id="ARBA00022457"/>
    </source>
</evidence>
<dbReference type="NCBIfam" id="TIGR00586">
    <property type="entry name" value="mutt"/>
    <property type="match status" value="1"/>
</dbReference>
<keyword evidence="4" id="KW-0235">DNA replication</keyword>
<evidence type="ECO:0000313" key="19">
    <source>
        <dbReference type="Proteomes" id="UP001607151"/>
    </source>
</evidence>
<dbReference type="EC" id="3.6.1.55" evidence="12"/>
<dbReference type="Proteomes" id="UP001607151">
    <property type="component" value="Unassembled WGS sequence"/>
</dbReference>
<organism evidence="18 19">
    <name type="scientific">Vibrio rumoiensis</name>
    <dbReference type="NCBI Taxonomy" id="76258"/>
    <lineage>
        <taxon>Bacteria</taxon>
        <taxon>Pseudomonadati</taxon>
        <taxon>Pseudomonadota</taxon>
        <taxon>Gammaproteobacteria</taxon>
        <taxon>Vibrionales</taxon>
        <taxon>Vibrionaceae</taxon>
        <taxon>Vibrio</taxon>
    </lineage>
</organism>
<evidence type="ECO:0000256" key="12">
    <source>
        <dbReference type="ARBA" id="ARBA00038905"/>
    </source>
</evidence>
<dbReference type="PANTHER" id="PTHR47707:SF1">
    <property type="entry name" value="NUDIX HYDROLASE FAMILY PROTEIN"/>
    <property type="match status" value="1"/>
</dbReference>
<dbReference type="RefSeq" id="WP_089138439.1">
    <property type="nucleotide sequence ID" value="NZ_AP018685.1"/>
</dbReference>
<evidence type="ECO:0000313" key="18">
    <source>
        <dbReference type="EMBL" id="MFH0264418.1"/>
    </source>
</evidence>
<keyword evidence="6" id="KW-0227">DNA damage</keyword>